<organism evidence="2 3">
    <name type="scientific">Nostoc paludosum FACHB-159</name>
    <dbReference type="NCBI Taxonomy" id="2692908"/>
    <lineage>
        <taxon>Bacteria</taxon>
        <taxon>Bacillati</taxon>
        <taxon>Cyanobacteriota</taxon>
        <taxon>Cyanophyceae</taxon>
        <taxon>Nostocales</taxon>
        <taxon>Nostocaceae</taxon>
        <taxon>Nostoc</taxon>
    </lineage>
</organism>
<evidence type="ECO:0000256" key="1">
    <source>
        <dbReference type="SAM" id="MobiDB-lite"/>
    </source>
</evidence>
<comment type="caution">
    <text evidence="2">The sequence shown here is derived from an EMBL/GenBank/DDBJ whole genome shotgun (WGS) entry which is preliminary data.</text>
</comment>
<reference evidence="2 3" key="1">
    <citation type="journal article" date="2020" name="ISME J.">
        <title>Comparative genomics reveals insights into cyanobacterial evolution and habitat adaptation.</title>
        <authorList>
            <person name="Chen M.Y."/>
            <person name="Teng W.K."/>
            <person name="Zhao L."/>
            <person name="Hu C.X."/>
            <person name="Zhou Y.K."/>
            <person name="Han B.P."/>
            <person name="Song L.R."/>
            <person name="Shu W.S."/>
        </authorList>
    </citation>
    <scope>NUCLEOTIDE SEQUENCE [LARGE SCALE GENOMIC DNA]</scope>
    <source>
        <strain evidence="2 3">FACHB-159</strain>
    </source>
</reference>
<proteinExistence type="predicted"/>
<evidence type="ECO:0008006" key="4">
    <source>
        <dbReference type="Google" id="ProtNLM"/>
    </source>
</evidence>
<keyword evidence="3" id="KW-1185">Reference proteome</keyword>
<protein>
    <recommendedName>
        <fullName evidence="4">Replication protein</fullName>
    </recommendedName>
</protein>
<feature type="region of interest" description="Disordered" evidence="1">
    <location>
        <begin position="501"/>
        <end position="539"/>
    </location>
</feature>
<name>A0ABR8KEV3_9NOSO</name>
<gene>
    <name evidence="2" type="ORF">H6H03_26465</name>
</gene>
<sequence>MAKAKVNKALQPTLEPLDPLGQRFLEYFHHGWGFIYAPTPKSGERPQWQTETRYPLQPRNLWQQYLNPGVLLGLRFTKETNYLLIDLDRKSPLHPSNSRLKYQQLLASLEEIGLCRPIPIQSSDSGGLHIYYFLEEKQHSYTLACAIQQALEAAGFKIKGGELEIFPNCKVYSKGSPSNFNAHRLPLQTGSYVLDDCLEPWSDDIEDFLNAADWSAKGQDYEALAQALVRANSKKIIKFPYRQRNAAEQWRHDLEERISEGWTGPGQTNELLKDIARYGLVFRQLSGQTLVDYMVITACQSPGYVNWCRHQHEIEQRAKEWAKCCEGFYTPYPGIPQRVNSYKEQFGRVDENKIINLHPNEQRQQETIERIRSIVAQLQQTGTFPLKTSDRAQAIIAASKAQYGKGVSQTTLHKPIYLPLWHPEHQENPASKQPVNDLLESNTAILAPEKYPQIPDPWLEELHFETQTEQAIQSQTPKIYTPPSYMKVLYLDSAKALPSATQEAESNQIPESSLSSNFLEPSSSSLNSSSNSLNSSSSSLEISNFTNHKQNQYQPSPNEFFDDNKQNLLNEEIIPGLSISDVVTTTFSDVDSISKNTLQGEYTSETEPSVPVSIPTTTHPYVGCVDSLPVPVEADDPPLQQTFSPDDYRQAIRLKLQATQKARHWVKLYCTIENLSFLPQERIKLEQLAIRLLMLESPSLILQQEAQEWLANNPSVCALEMAERFKQSRHDYKL</sequence>
<dbReference type="EMBL" id="JACJTU010000031">
    <property type="protein sequence ID" value="MBD2737388.1"/>
    <property type="molecule type" value="Genomic_DNA"/>
</dbReference>
<evidence type="ECO:0000313" key="3">
    <source>
        <dbReference type="Proteomes" id="UP000637383"/>
    </source>
</evidence>
<evidence type="ECO:0000313" key="2">
    <source>
        <dbReference type="EMBL" id="MBD2737388.1"/>
    </source>
</evidence>
<dbReference type="RefSeq" id="WP_190957974.1">
    <property type="nucleotide sequence ID" value="NZ_JACJTU010000031.1"/>
</dbReference>
<accession>A0ABR8KEV3</accession>
<feature type="compositionally biased region" description="Polar residues" evidence="1">
    <location>
        <begin position="501"/>
        <end position="510"/>
    </location>
</feature>
<feature type="compositionally biased region" description="Low complexity" evidence="1">
    <location>
        <begin position="511"/>
        <end position="539"/>
    </location>
</feature>
<dbReference type="Proteomes" id="UP000637383">
    <property type="component" value="Unassembled WGS sequence"/>
</dbReference>